<feature type="compositionally biased region" description="Low complexity" evidence="2">
    <location>
        <begin position="1"/>
        <end position="10"/>
    </location>
</feature>
<comment type="similarity">
    <text evidence="1">Belongs to the histone H2B family.</text>
</comment>
<sequence>MFFATESQSQQKKEKEKEKEKKTKTKPIFSMYNKELKDKMNTITFITLSPNEREKKILFDLAISSLFKEPLQLQKAKYNQEQKKKGIKKKEKTRESSENDSFNPLKLDRGVCKNYSNYIHKLLQKKHPNMEISKDAMEILNKFVNDSLSRIANETEKIIQNKKKIRMTSRDIEAATRLIVPYGRIQKRALRRGHNAILRYTDKNRNLKMLAKQKKNRKQKKN</sequence>
<dbReference type="Gene3D" id="1.10.20.10">
    <property type="entry name" value="Histone, subunit A"/>
    <property type="match status" value="1"/>
</dbReference>
<feature type="compositionally biased region" description="Basic and acidic residues" evidence="2">
    <location>
        <begin position="11"/>
        <end position="21"/>
    </location>
</feature>
<dbReference type="SMART" id="SM00427">
    <property type="entry name" value="H2B"/>
    <property type="match status" value="1"/>
</dbReference>
<accession>A0ABQ8YG46</accession>
<reference evidence="4" key="1">
    <citation type="submission" date="2022-08" db="EMBL/GenBank/DDBJ databases">
        <title>Novel sulfate-reducing endosymbionts in the free-living metamonad Anaeramoeba.</title>
        <authorList>
            <person name="Jerlstrom-Hultqvist J."/>
            <person name="Cepicka I."/>
            <person name="Gallot-Lavallee L."/>
            <person name="Salas-Leiva D."/>
            <person name="Curtis B.A."/>
            <person name="Zahonova K."/>
            <person name="Pipaliya S."/>
            <person name="Dacks J."/>
            <person name="Roger A.J."/>
        </authorList>
    </citation>
    <scope>NUCLEOTIDE SEQUENCE</scope>
    <source>
        <strain evidence="4">Schooner1</strain>
    </source>
</reference>
<dbReference type="EMBL" id="JAOAOG010000168">
    <property type="protein sequence ID" value="KAJ6243576.1"/>
    <property type="molecule type" value="Genomic_DNA"/>
</dbReference>
<comment type="caution">
    <text evidence="4">The sequence shown here is derived from an EMBL/GenBank/DDBJ whole genome shotgun (WGS) entry which is preliminary data.</text>
</comment>
<proteinExistence type="inferred from homology"/>
<dbReference type="PANTHER" id="PTHR23428">
    <property type="entry name" value="HISTONE H2B"/>
    <property type="match status" value="1"/>
</dbReference>
<evidence type="ECO:0000256" key="2">
    <source>
        <dbReference type="SAM" id="MobiDB-lite"/>
    </source>
</evidence>
<evidence type="ECO:0000313" key="4">
    <source>
        <dbReference type="EMBL" id="KAJ6243576.1"/>
    </source>
</evidence>
<dbReference type="InterPro" id="IPR009072">
    <property type="entry name" value="Histone-fold"/>
</dbReference>
<dbReference type="CDD" id="cd22910">
    <property type="entry name" value="HFD_H2B"/>
    <property type="match status" value="1"/>
</dbReference>
<dbReference type="PRINTS" id="PR00621">
    <property type="entry name" value="HISTONEH2B"/>
</dbReference>
<organism evidence="4 5">
    <name type="scientific">Anaeramoeba flamelloides</name>
    <dbReference type="NCBI Taxonomy" id="1746091"/>
    <lineage>
        <taxon>Eukaryota</taxon>
        <taxon>Metamonada</taxon>
        <taxon>Anaeramoebidae</taxon>
        <taxon>Anaeramoeba</taxon>
    </lineage>
</organism>
<gene>
    <name evidence="4" type="ORF">M0813_22014</name>
</gene>
<feature type="region of interest" description="Disordered" evidence="2">
    <location>
        <begin position="77"/>
        <end position="103"/>
    </location>
</feature>
<dbReference type="SUPFAM" id="SSF47113">
    <property type="entry name" value="Histone-fold"/>
    <property type="match status" value="1"/>
</dbReference>
<keyword evidence="5" id="KW-1185">Reference proteome</keyword>
<dbReference type="InterPro" id="IPR000558">
    <property type="entry name" value="Histone_H2B"/>
</dbReference>
<evidence type="ECO:0000256" key="1">
    <source>
        <dbReference type="ARBA" id="ARBA00006846"/>
    </source>
</evidence>
<feature type="domain" description="Core Histone H2A/H2B/H3" evidence="3">
    <location>
        <begin position="113"/>
        <end position="178"/>
    </location>
</feature>
<name>A0ABQ8YG46_9EUKA</name>
<dbReference type="Pfam" id="PF00125">
    <property type="entry name" value="Histone"/>
    <property type="match status" value="1"/>
</dbReference>
<dbReference type="Proteomes" id="UP001150062">
    <property type="component" value="Unassembled WGS sequence"/>
</dbReference>
<evidence type="ECO:0000313" key="5">
    <source>
        <dbReference type="Proteomes" id="UP001150062"/>
    </source>
</evidence>
<protein>
    <submittedName>
        <fullName evidence="4">Histone h2b type 1-b</fullName>
    </submittedName>
</protein>
<feature type="region of interest" description="Disordered" evidence="2">
    <location>
        <begin position="1"/>
        <end position="27"/>
    </location>
</feature>
<evidence type="ECO:0000259" key="3">
    <source>
        <dbReference type="Pfam" id="PF00125"/>
    </source>
</evidence>
<dbReference type="InterPro" id="IPR007125">
    <property type="entry name" value="H2A/H2B/H3"/>
</dbReference>